<evidence type="ECO:0000259" key="5">
    <source>
        <dbReference type="PROSITE" id="PS50111"/>
    </source>
</evidence>
<dbReference type="Pfam" id="PF00015">
    <property type="entry name" value="MCPsignal"/>
    <property type="match status" value="1"/>
</dbReference>
<evidence type="ECO:0000256" key="2">
    <source>
        <dbReference type="ARBA" id="ARBA00029447"/>
    </source>
</evidence>
<dbReference type="PANTHER" id="PTHR32089">
    <property type="entry name" value="METHYL-ACCEPTING CHEMOTAXIS PROTEIN MCPB"/>
    <property type="match status" value="1"/>
</dbReference>
<protein>
    <submittedName>
        <fullName evidence="6">Methyl-accepting chemotaxis protein</fullName>
    </submittedName>
</protein>
<dbReference type="STRING" id="1236970.JCM9140_4352"/>
<feature type="domain" description="Methyl-accepting transducer" evidence="5">
    <location>
        <begin position="1"/>
        <end position="145"/>
    </location>
</feature>
<evidence type="ECO:0000256" key="4">
    <source>
        <dbReference type="SAM" id="MobiDB-lite"/>
    </source>
</evidence>
<organism evidence="6 7">
    <name type="scientific">Halalkalibacter wakoensis JCM 9140</name>
    <dbReference type="NCBI Taxonomy" id="1236970"/>
    <lineage>
        <taxon>Bacteria</taxon>
        <taxon>Bacillati</taxon>
        <taxon>Bacillota</taxon>
        <taxon>Bacilli</taxon>
        <taxon>Bacillales</taxon>
        <taxon>Bacillaceae</taxon>
        <taxon>Halalkalibacter</taxon>
    </lineage>
</organism>
<proteinExistence type="inferred from homology"/>
<name>W4Q830_9BACI</name>
<comment type="caution">
    <text evidence="6">The sequence shown here is derived from an EMBL/GenBank/DDBJ whole genome shotgun (WGS) entry which is preliminary data.</text>
</comment>
<feature type="compositionally biased region" description="Low complexity" evidence="4">
    <location>
        <begin position="143"/>
        <end position="154"/>
    </location>
</feature>
<dbReference type="GO" id="GO:0004888">
    <property type="term" value="F:transmembrane signaling receptor activity"/>
    <property type="evidence" value="ECO:0007669"/>
    <property type="project" value="InterPro"/>
</dbReference>
<keyword evidence="7" id="KW-1185">Reference proteome</keyword>
<dbReference type="InterPro" id="IPR004090">
    <property type="entry name" value="Chemotax_Me-accpt_rcpt"/>
</dbReference>
<keyword evidence="1 3" id="KW-0807">Transducer</keyword>
<dbReference type="SMART" id="SM00283">
    <property type="entry name" value="MA"/>
    <property type="match status" value="1"/>
</dbReference>
<dbReference type="PANTHER" id="PTHR32089:SF112">
    <property type="entry name" value="LYSOZYME-LIKE PROTEIN-RELATED"/>
    <property type="match status" value="1"/>
</dbReference>
<comment type="similarity">
    <text evidence="2">Belongs to the methyl-accepting chemotaxis (MCP) protein family.</text>
</comment>
<evidence type="ECO:0000256" key="1">
    <source>
        <dbReference type="ARBA" id="ARBA00023224"/>
    </source>
</evidence>
<accession>W4Q830</accession>
<dbReference type="AlphaFoldDB" id="W4Q830"/>
<dbReference type="PROSITE" id="PS50111">
    <property type="entry name" value="CHEMOTAXIS_TRANSDUC_2"/>
    <property type="match status" value="1"/>
</dbReference>
<dbReference type="Gene3D" id="1.10.287.950">
    <property type="entry name" value="Methyl-accepting chemotaxis protein"/>
    <property type="match status" value="1"/>
</dbReference>
<evidence type="ECO:0000313" key="7">
    <source>
        <dbReference type="Proteomes" id="UP000018890"/>
    </source>
</evidence>
<dbReference type="InterPro" id="IPR004089">
    <property type="entry name" value="MCPsignal_dom"/>
</dbReference>
<reference evidence="6" key="1">
    <citation type="journal article" date="2014" name="Genome Announc.">
        <title>Draft Genome Sequences of Three Alkaliphilic Bacillus Strains, Bacillus wakoensis JCM 9140T, Bacillus akibai JCM 9157T, and Bacillus hemicellulosilyticus JCM 9152T.</title>
        <authorList>
            <person name="Yuki M."/>
            <person name="Oshima K."/>
            <person name="Suda W."/>
            <person name="Oshida Y."/>
            <person name="Kitamura K."/>
            <person name="Iida T."/>
            <person name="Hattori M."/>
            <person name="Ohkuma M."/>
        </authorList>
    </citation>
    <scope>NUCLEOTIDE SEQUENCE [LARGE SCALE GENOMIC DNA]</scope>
    <source>
        <strain evidence="6">JCM 9140</strain>
    </source>
</reference>
<dbReference type="GO" id="GO:0016020">
    <property type="term" value="C:membrane"/>
    <property type="evidence" value="ECO:0007669"/>
    <property type="project" value="InterPro"/>
</dbReference>
<dbReference type="GO" id="GO:0006935">
    <property type="term" value="P:chemotaxis"/>
    <property type="evidence" value="ECO:0007669"/>
    <property type="project" value="InterPro"/>
</dbReference>
<dbReference type="SUPFAM" id="SSF58104">
    <property type="entry name" value="Methyl-accepting chemotaxis protein (MCP) signaling domain"/>
    <property type="match status" value="1"/>
</dbReference>
<gene>
    <name evidence="6" type="ORF">JCM9140_4352</name>
</gene>
<sequence>MSVIKDIAEQTNLLALNAAIEAARAGENGKGFSVVAAEVRKLAEQVSLSVKDITTIVTTIQTESSLVSSSLQKGYKEVEQGTNQIIETSRTFDGINEAVEEMAKGIRTITGNLSAMVGTSQEINGSIEEIVAISEQSAAGIEQTSSTSQQTSSSMEEVANNSDELAKLAENLNGLVRNFKV</sequence>
<evidence type="ECO:0000313" key="6">
    <source>
        <dbReference type="EMBL" id="GAE28147.1"/>
    </source>
</evidence>
<evidence type="ECO:0000256" key="3">
    <source>
        <dbReference type="PROSITE-ProRule" id="PRU00284"/>
    </source>
</evidence>
<dbReference type="GO" id="GO:0007165">
    <property type="term" value="P:signal transduction"/>
    <property type="evidence" value="ECO:0007669"/>
    <property type="project" value="UniProtKB-KW"/>
</dbReference>
<dbReference type="EMBL" id="BAUT01000085">
    <property type="protein sequence ID" value="GAE28147.1"/>
    <property type="molecule type" value="Genomic_DNA"/>
</dbReference>
<feature type="region of interest" description="Disordered" evidence="4">
    <location>
        <begin position="141"/>
        <end position="160"/>
    </location>
</feature>
<dbReference type="Proteomes" id="UP000018890">
    <property type="component" value="Unassembled WGS sequence"/>
</dbReference>
<dbReference type="PRINTS" id="PR00260">
    <property type="entry name" value="CHEMTRNSDUCR"/>
</dbReference>